<dbReference type="OrthoDB" id="112635at2759"/>
<keyword evidence="2" id="KW-1185">Reference proteome</keyword>
<dbReference type="EMBL" id="NBNE01004012">
    <property type="protein sequence ID" value="OWZ06327.1"/>
    <property type="molecule type" value="Genomic_DNA"/>
</dbReference>
<comment type="caution">
    <text evidence="1">The sequence shown here is derived from an EMBL/GenBank/DDBJ whole genome shotgun (WGS) entry which is preliminary data.</text>
</comment>
<reference evidence="2" key="1">
    <citation type="submission" date="2017-03" db="EMBL/GenBank/DDBJ databases">
        <title>Phytopthora megakarya and P. palmivora, two closely related causual agents of cacao black pod achieved similar genome size and gene model numbers by different mechanisms.</title>
        <authorList>
            <person name="Ali S."/>
            <person name="Shao J."/>
            <person name="Larry D.J."/>
            <person name="Kronmiller B."/>
            <person name="Shen D."/>
            <person name="Strem M.D."/>
            <person name="Melnick R.L."/>
            <person name="Guiltinan M.J."/>
            <person name="Tyler B.M."/>
            <person name="Meinhardt L.W."/>
            <person name="Bailey B.A."/>
        </authorList>
    </citation>
    <scope>NUCLEOTIDE SEQUENCE [LARGE SCALE GENOMIC DNA]</scope>
    <source>
        <strain evidence="2">zdho120</strain>
    </source>
</reference>
<dbReference type="PANTHER" id="PTHR31827:SF1">
    <property type="entry name" value="EMB|CAB89363.1"/>
    <property type="match status" value="1"/>
</dbReference>
<accession>A0A225VNI9</accession>
<evidence type="ECO:0000313" key="2">
    <source>
        <dbReference type="Proteomes" id="UP000198211"/>
    </source>
</evidence>
<organism evidence="1 2">
    <name type="scientific">Phytophthora megakarya</name>
    <dbReference type="NCBI Taxonomy" id="4795"/>
    <lineage>
        <taxon>Eukaryota</taxon>
        <taxon>Sar</taxon>
        <taxon>Stramenopiles</taxon>
        <taxon>Oomycota</taxon>
        <taxon>Peronosporomycetes</taxon>
        <taxon>Peronosporales</taxon>
        <taxon>Peronosporaceae</taxon>
        <taxon>Phytophthora</taxon>
    </lineage>
</organism>
<protein>
    <submittedName>
        <fullName evidence="1">Uncharacterized protein</fullName>
    </submittedName>
</protein>
<sequence length="92" mass="10018">MDGCGKLAQNRGMCLEHGGGRRCSVPHCQKFRQIRTLCKAHAKVSILSDAATLLSWSSKLKAVSKHSISFLINPLEPPVIPSSSSDQFERPA</sequence>
<proteinExistence type="predicted"/>
<dbReference type="PANTHER" id="PTHR31827">
    <property type="entry name" value="EMB|CAB89363.1"/>
    <property type="match status" value="1"/>
</dbReference>
<name>A0A225VNI9_9STRA</name>
<dbReference type="AlphaFoldDB" id="A0A225VNI9"/>
<evidence type="ECO:0000313" key="1">
    <source>
        <dbReference type="EMBL" id="OWZ06327.1"/>
    </source>
</evidence>
<gene>
    <name evidence="1" type="ORF">PHMEG_00021431</name>
</gene>
<dbReference type="Proteomes" id="UP000198211">
    <property type="component" value="Unassembled WGS sequence"/>
</dbReference>